<feature type="region of interest" description="Disordered" evidence="7">
    <location>
        <begin position="441"/>
        <end position="476"/>
    </location>
</feature>
<reference evidence="9" key="1">
    <citation type="journal article" date="2019" name="Database">
        <title>The radish genome database (RadishGD): an integrated information resource for radish genomics.</title>
        <authorList>
            <person name="Yu H.J."/>
            <person name="Baek S."/>
            <person name="Lee Y.J."/>
            <person name="Cho A."/>
            <person name="Mun J.H."/>
        </authorList>
    </citation>
    <scope>NUCLEOTIDE SEQUENCE [LARGE SCALE GENOMIC DNA]</scope>
    <source>
        <strain evidence="9">cv. WK10039</strain>
    </source>
</reference>
<reference evidence="10 11" key="2">
    <citation type="submission" date="2025-04" db="UniProtKB">
        <authorList>
            <consortium name="RefSeq"/>
        </authorList>
    </citation>
    <scope>IDENTIFICATION</scope>
    <source>
        <tissue evidence="10 11">Leaf</tissue>
    </source>
</reference>
<dbReference type="GO" id="GO:0005634">
    <property type="term" value="C:nucleus"/>
    <property type="evidence" value="ECO:0007669"/>
    <property type="project" value="UniProtKB-SubCell"/>
</dbReference>
<feature type="compositionally biased region" description="Polar residues" evidence="7">
    <location>
        <begin position="466"/>
        <end position="476"/>
    </location>
</feature>
<evidence type="ECO:0000313" key="10">
    <source>
        <dbReference type="RefSeq" id="XP_018444892.2"/>
    </source>
</evidence>
<dbReference type="Pfam" id="PF13837">
    <property type="entry name" value="Myb_DNA-bind_4"/>
    <property type="match status" value="2"/>
</dbReference>
<dbReference type="InterPro" id="IPR001005">
    <property type="entry name" value="SANT/Myb"/>
</dbReference>
<dbReference type="OrthoDB" id="1919525at2759"/>
<dbReference type="GO" id="GO:0003677">
    <property type="term" value="F:DNA binding"/>
    <property type="evidence" value="ECO:0007669"/>
    <property type="project" value="UniProtKB-KW"/>
</dbReference>
<dbReference type="RefSeq" id="XP_018444899.2">
    <property type="nucleotide sequence ID" value="XM_018589397.2"/>
</dbReference>
<dbReference type="AlphaFoldDB" id="A0A6J0KD24"/>
<keyword evidence="4" id="KW-0238">DNA-binding</keyword>
<dbReference type="GeneID" id="108816825"/>
<evidence type="ECO:0000256" key="2">
    <source>
        <dbReference type="ARBA" id="ARBA00022737"/>
    </source>
</evidence>
<dbReference type="PROSITE" id="PS50090">
    <property type="entry name" value="MYB_LIKE"/>
    <property type="match status" value="1"/>
</dbReference>
<organism evidence="9 11">
    <name type="scientific">Raphanus sativus</name>
    <name type="common">Radish</name>
    <name type="synonym">Raphanus raphanistrum var. sativus</name>
    <dbReference type="NCBI Taxonomy" id="3726"/>
    <lineage>
        <taxon>Eukaryota</taxon>
        <taxon>Viridiplantae</taxon>
        <taxon>Streptophyta</taxon>
        <taxon>Embryophyta</taxon>
        <taxon>Tracheophyta</taxon>
        <taxon>Spermatophyta</taxon>
        <taxon>Magnoliopsida</taxon>
        <taxon>eudicotyledons</taxon>
        <taxon>Gunneridae</taxon>
        <taxon>Pentapetalae</taxon>
        <taxon>rosids</taxon>
        <taxon>malvids</taxon>
        <taxon>Brassicales</taxon>
        <taxon>Brassicaceae</taxon>
        <taxon>Brassiceae</taxon>
        <taxon>Raphanus</taxon>
    </lineage>
</organism>
<dbReference type="FunFam" id="1.10.10.60:FF:000061">
    <property type="entry name" value="Trihelix transcription factor GT-2"/>
    <property type="match status" value="1"/>
</dbReference>
<protein>
    <submittedName>
        <fullName evidence="10 11">Trihelix transcription factor PTL-like</fullName>
    </submittedName>
</protein>
<feature type="region of interest" description="Disordered" evidence="7">
    <location>
        <begin position="590"/>
        <end position="609"/>
    </location>
</feature>
<keyword evidence="6" id="KW-0539">Nucleus</keyword>
<dbReference type="Proteomes" id="UP000504610">
    <property type="component" value="Chromosome 2"/>
</dbReference>
<evidence type="ECO:0000313" key="9">
    <source>
        <dbReference type="Proteomes" id="UP000504610"/>
    </source>
</evidence>
<evidence type="ECO:0000256" key="1">
    <source>
        <dbReference type="ARBA" id="ARBA00004123"/>
    </source>
</evidence>
<dbReference type="RefSeq" id="XP_018444892.2">
    <property type="nucleotide sequence ID" value="XM_018589390.2"/>
</dbReference>
<dbReference type="InterPro" id="IPR044822">
    <property type="entry name" value="Myb_DNA-bind_4"/>
</dbReference>
<evidence type="ECO:0000259" key="8">
    <source>
        <dbReference type="PROSITE" id="PS50090"/>
    </source>
</evidence>
<accession>A0A6J0KD24</accession>
<proteinExistence type="predicted"/>
<keyword evidence="3" id="KW-0805">Transcription regulation</keyword>
<dbReference type="FunFam" id="1.10.10.60:FF:000342">
    <property type="entry name" value="trihelix transcription factor PTL-like"/>
    <property type="match status" value="1"/>
</dbReference>
<dbReference type="PANTHER" id="PTHR21654">
    <property type="entry name" value="FI21293P1"/>
    <property type="match status" value="1"/>
</dbReference>
<dbReference type="CDD" id="cd12203">
    <property type="entry name" value="GT1"/>
    <property type="match status" value="2"/>
</dbReference>
<name>A0A6J0KD24_RAPSA</name>
<keyword evidence="5" id="KW-0804">Transcription</keyword>
<evidence type="ECO:0000256" key="3">
    <source>
        <dbReference type="ARBA" id="ARBA00023015"/>
    </source>
</evidence>
<comment type="subcellular location">
    <subcellularLocation>
        <location evidence="1">Nucleus</location>
    </subcellularLocation>
</comment>
<feature type="domain" description="Myb-like" evidence="8">
    <location>
        <begin position="177"/>
        <end position="236"/>
    </location>
</feature>
<dbReference type="PANTHER" id="PTHR21654:SF60">
    <property type="entry name" value="TRIHELIX TRANSCRIPTION FACTOR PTL"/>
    <property type="match status" value="1"/>
</dbReference>
<keyword evidence="9" id="KW-1185">Reference proteome</keyword>
<evidence type="ECO:0000256" key="6">
    <source>
        <dbReference type="ARBA" id="ARBA00023242"/>
    </source>
</evidence>
<dbReference type="KEGG" id="rsz:108816825"/>
<sequence>MGQYRLCSLHSTLFEDYTICLSLSNSISLSKKKLQSFLSLFEIKRLNLYLFSSLSAESKMDDHHPQYGVPELRQLMQGGGRTTTTESPSTSSHFPSDFFGFNLAPAAPQHHRLHQFTTDQEMAILPRGIHGLGGGSSTAGNNSNLNANSSGGAVGFSGFLEGGGFGGGGRGDAGGTGRWPRQETLTLLEIRSRLDHKFKEANQKGPLWDEVSRIMSEEHGYQRSGKKCREKFENLYKYYKKTKEGKAGRQDGKHYRFFRQLEALYGDSNNLVPCPSHNTQFMSNALLGFHTQNVMNVTTTTSNIHNVDSVHGFHRQSLSLSNNYNSSELELMTSSSEGNDSSSRRKKRSWKNKIKEFIDMNMKRLIERQDVWLEKLTKVIEDKEEQRMMKEEEWRKSEAARIDKEHLFWSQERERMEARDVAVIEALQFLTGKTLVKPLCSSPEERINGTNEIQNKSEDQNENESDQTMTNNVSVERSGSCWNEQEIIKLMEIRTSMESAFQEILGGCSDAFLWEEVSEKMSQLGFDQKSALLCKEKWEWISNGKKKITKKRKEKSSSCGVYYPKTEENTIYNNQASGYNANDQHHQMNERANVGSSTSTANAAAGNPSGAMAASTNCFPFFMGDGDQNLWESYGLRLNKGENHQ</sequence>
<evidence type="ECO:0000256" key="5">
    <source>
        <dbReference type="ARBA" id="ARBA00023163"/>
    </source>
</evidence>
<evidence type="ECO:0000256" key="4">
    <source>
        <dbReference type="ARBA" id="ARBA00023125"/>
    </source>
</evidence>
<dbReference type="Gene3D" id="1.10.10.60">
    <property type="entry name" value="Homeodomain-like"/>
    <property type="match status" value="2"/>
</dbReference>
<dbReference type="GO" id="GO:0006355">
    <property type="term" value="P:regulation of DNA-templated transcription"/>
    <property type="evidence" value="ECO:0007669"/>
    <property type="project" value="UniProtKB-ARBA"/>
</dbReference>
<evidence type="ECO:0000313" key="11">
    <source>
        <dbReference type="RefSeq" id="XP_018444899.2"/>
    </source>
</evidence>
<evidence type="ECO:0000256" key="7">
    <source>
        <dbReference type="SAM" id="MobiDB-lite"/>
    </source>
</evidence>
<feature type="compositionally biased region" description="Low complexity" evidence="7">
    <location>
        <begin position="592"/>
        <end position="609"/>
    </location>
</feature>
<gene>
    <name evidence="10 11" type="primary">LOC108816825</name>
</gene>
<keyword evidence="2" id="KW-0677">Repeat</keyword>